<evidence type="ECO:0000313" key="12">
    <source>
        <dbReference type="Proteomes" id="UP000007798"/>
    </source>
</evidence>
<evidence type="ECO:0000313" key="11">
    <source>
        <dbReference type="EMBL" id="EDW75869.1"/>
    </source>
</evidence>
<evidence type="ECO:0000256" key="8">
    <source>
        <dbReference type="ARBA" id="ARBA00023170"/>
    </source>
</evidence>
<dbReference type="STRING" id="7260.B4MVZ9"/>
<dbReference type="GO" id="GO:0005549">
    <property type="term" value="F:odorant binding"/>
    <property type="evidence" value="ECO:0007669"/>
    <property type="project" value="InterPro"/>
</dbReference>
<keyword evidence="5 10" id="KW-0552">Olfaction</keyword>
<evidence type="ECO:0000256" key="10">
    <source>
        <dbReference type="RuleBase" id="RU351113"/>
    </source>
</evidence>
<reference evidence="11 12" key="1">
    <citation type="journal article" date="2007" name="Nature">
        <title>Evolution of genes and genomes on the Drosophila phylogeny.</title>
        <authorList>
            <consortium name="Drosophila 12 Genomes Consortium"/>
            <person name="Clark A.G."/>
            <person name="Eisen M.B."/>
            <person name="Smith D.R."/>
            <person name="Bergman C.M."/>
            <person name="Oliver B."/>
            <person name="Markow T.A."/>
            <person name="Kaufman T.C."/>
            <person name="Kellis M."/>
            <person name="Gelbart W."/>
            <person name="Iyer V.N."/>
            <person name="Pollard D.A."/>
            <person name="Sackton T.B."/>
            <person name="Larracuente A.M."/>
            <person name="Singh N.D."/>
            <person name="Abad J.P."/>
            <person name="Abt D.N."/>
            <person name="Adryan B."/>
            <person name="Aguade M."/>
            <person name="Akashi H."/>
            <person name="Anderson W.W."/>
            <person name="Aquadro C.F."/>
            <person name="Ardell D.H."/>
            <person name="Arguello R."/>
            <person name="Artieri C.G."/>
            <person name="Barbash D.A."/>
            <person name="Barker D."/>
            <person name="Barsanti P."/>
            <person name="Batterham P."/>
            <person name="Batzoglou S."/>
            <person name="Begun D."/>
            <person name="Bhutkar A."/>
            <person name="Blanco E."/>
            <person name="Bosak S.A."/>
            <person name="Bradley R.K."/>
            <person name="Brand A.D."/>
            <person name="Brent M.R."/>
            <person name="Brooks A.N."/>
            <person name="Brown R.H."/>
            <person name="Butlin R.K."/>
            <person name="Caggese C."/>
            <person name="Calvi B.R."/>
            <person name="Bernardo de Carvalho A."/>
            <person name="Caspi A."/>
            <person name="Castrezana S."/>
            <person name="Celniker S.E."/>
            <person name="Chang J.L."/>
            <person name="Chapple C."/>
            <person name="Chatterji S."/>
            <person name="Chinwalla A."/>
            <person name="Civetta A."/>
            <person name="Clifton S.W."/>
            <person name="Comeron J.M."/>
            <person name="Costello J.C."/>
            <person name="Coyne J.A."/>
            <person name="Daub J."/>
            <person name="David R.G."/>
            <person name="Delcher A.L."/>
            <person name="Delehaunty K."/>
            <person name="Do C.B."/>
            <person name="Ebling H."/>
            <person name="Edwards K."/>
            <person name="Eickbush T."/>
            <person name="Evans J.D."/>
            <person name="Filipski A."/>
            <person name="Findeiss S."/>
            <person name="Freyhult E."/>
            <person name="Fulton L."/>
            <person name="Fulton R."/>
            <person name="Garcia A.C."/>
            <person name="Gardiner A."/>
            <person name="Garfield D.A."/>
            <person name="Garvin B.E."/>
            <person name="Gibson G."/>
            <person name="Gilbert D."/>
            <person name="Gnerre S."/>
            <person name="Godfrey J."/>
            <person name="Good R."/>
            <person name="Gotea V."/>
            <person name="Gravely B."/>
            <person name="Greenberg A.J."/>
            <person name="Griffiths-Jones S."/>
            <person name="Gross S."/>
            <person name="Guigo R."/>
            <person name="Gustafson E.A."/>
            <person name="Haerty W."/>
            <person name="Hahn M.W."/>
            <person name="Halligan D.L."/>
            <person name="Halpern A.L."/>
            <person name="Halter G.M."/>
            <person name="Han M.V."/>
            <person name="Heger A."/>
            <person name="Hillier L."/>
            <person name="Hinrichs A.S."/>
            <person name="Holmes I."/>
            <person name="Hoskins R.A."/>
            <person name="Hubisz M.J."/>
            <person name="Hultmark D."/>
            <person name="Huntley M.A."/>
            <person name="Jaffe D.B."/>
            <person name="Jagadeeshan S."/>
            <person name="Jeck W.R."/>
            <person name="Johnson J."/>
            <person name="Jones C.D."/>
            <person name="Jordan W.C."/>
            <person name="Karpen G.H."/>
            <person name="Kataoka E."/>
            <person name="Keightley P.D."/>
            <person name="Kheradpour P."/>
            <person name="Kirkness E.F."/>
            <person name="Koerich L.B."/>
            <person name="Kristiansen K."/>
            <person name="Kudrna D."/>
            <person name="Kulathinal R.J."/>
            <person name="Kumar S."/>
            <person name="Kwok R."/>
            <person name="Lander E."/>
            <person name="Langley C.H."/>
            <person name="Lapoint R."/>
            <person name="Lazzaro B.P."/>
            <person name="Lee S.J."/>
            <person name="Levesque L."/>
            <person name="Li R."/>
            <person name="Lin C.F."/>
            <person name="Lin M.F."/>
            <person name="Lindblad-Toh K."/>
            <person name="Llopart A."/>
            <person name="Long M."/>
            <person name="Low L."/>
            <person name="Lozovsky E."/>
            <person name="Lu J."/>
            <person name="Luo M."/>
            <person name="Machado C.A."/>
            <person name="Makalowski W."/>
            <person name="Marzo M."/>
            <person name="Matsuda M."/>
            <person name="Matzkin L."/>
            <person name="McAllister B."/>
            <person name="McBride C.S."/>
            <person name="McKernan B."/>
            <person name="McKernan K."/>
            <person name="Mendez-Lago M."/>
            <person name="Minx P."/>
            <person name="Mollenhauer M.U."/>
            <person name="Montooth K."/>
            <person name="Mount S.M."/>
            <person name="Mu X."/>
            <person name="Myers E."/>
            <person name="Negre B."/>
            <person name="Newfeld S."/>
            <person name="Nielsen R."/>
            <person name="Noor M.A."/>
            <person name="O'Grady P."/>
            <person name="Pachter L."/>
            <person name="Papaceit M."/>
            <person name="Parisi M.J."/>
            <person name="Parisi M."/>
            <person name="Parts L."/>
            <person name="Pedersen J.S."/>
            <person name="Pesole G."/>
            <person name="Phillippy A.M."/>
            <person name="Ponting C.P."/>
            <person name="Pop M."/>
            <person name="Porcelli D."/>
            <person name="Powell J.R."/>
            <person name="Prohaska S."/>
            <person name="Pruitt K."/>
            <person name="Puig M."/>
            <person name="Quesneville H."/>
            <person name="Ram K.R."/>
            <person name="Rand D."/>
            <person name="Rasmussen M.D."/>
            <person name="Reed L.K."/>
            <person name="Reenan R."/>
            <person name="Reily A."/>
            <person name="Remington K.A."/>
            <person name="Rieger T.T."/>
            <person name="Ritchie M.G."/>
            <person name="Robin C."/>
            <person name="Rogers Y.H."/>
            <person name="Rohde C."/>
            <person name="Rozas J."/>
            <person name="Rubenfield M.J."/>
            <person name="Ruiz A."/>
            <person name="Russo S."/>
            <person name="Salzberg S.L."/>
            <person name="Sanchez-Gracia A."/>
            <person name="Saranga D.J."/>
            <person name="Sato H."/>
            <person name="Schaeffer S.W."/>
            <person name="Schatz M.C."/>
            <person name="Schlenke T."/>
            <person name="Schwartz R."/>
            <person name="Segarra C."/>
            <person name="Singh R.S."/>
            <person name="Sirot L."/>
            <person name="Sirota M."/>
            <person name="Sisneros N.B."/>
            <person name="Smith C.D."/>
            <person name="Smith T.F."/>
            <person name="Spieth J."/>
            <person name="Stage D.E."/>
            <person name="Stark A."/>
            <person name="Stephan W."/>
            <person name="Strausberg R.L."/>
            <person name="Strempel S."/>
            <person name="Sturgill D."/>
            <person name="Sutton G."/>
            <person name="Sutton G.G."/>
            <person name="Tao W."/>
            <person name="Teichmann S."/>
            <person name="Tobari Y.N."/>
            <person name="Tomimura Y."/>
            <person name="Tsolas J.M."/>
            <person name="Valente V.L."/>
            <person name="Venter E."/>
            <person name="Venter J.C."/>
            <person name="Vicario S."/>
            <person name="Vieira F.G."/>
            <person name="Vilella A.J."/>
            <person name="Villasante A."/>
            <person name="Walenz B."/>
            <person name="Wang J."/>
            <person name="Wasserman M."/>
            <person name="Watts T."/>
            <person name="Wilson D."/>
            <person name="Wilson R.K."/>
            <person name="Wing R.A."/>
            <person name="Wolfner M.F."/>
            <person name="Wong A."/>
            <person name="Wong G.K."/>
            <person name="Wu C.I."/>
            <person name="Wu G."/>
            <person name="Yamamoto D."/>
            <person name="Yang H.P."/>
            <person name="Yang S.P."/>
            <person name="Yorke J.A."/>
            <person name="Yoshida K."/>
            <person name="Zdobnov E."/>
            <person name="Zhang P."/>
            <person name="Zhang Y."/>
            <person name="Zimin A.V."/>
            <person name="Baldwin J."/>
            <person name="Abdouelleil A."/>
            <person name="Abdulkadir J."/>
            <person name="Abebe A."/>
            <person name="Abera B."/>
            <person name="Abreu J."/>
            <person name="Acer S.C."/>
            <person name="Aftuck L."/>
            <person name="Alexander A."/>
            <person name="An P."/>
            <person name="Anderson E."/>
            <person name="Anderson S."/>
            <person name="Arachi H."/>
            <person name="Azer M."/>
            <person name="Bachantsang P."/>
            <person name="Barry A."/>
            <person name="Bayul T."/>
            <person name="Berlin A."/>
            <person name="Bessette D."/>
            <person name="Bloom T."/>
            <person name="Blye J."/>
            <person name="Boguslavskiy L."/>
            <person name="Bonnet C."/>
            <person name="Boukhgalter B."/>
            <person name="Bourzgui I."/>
            <person name="Brown A."/>
            <person name="Cahill P."/>
            <person name="Channer S."/>
            <person name="Cheshatsang Y."/>
            <person name="Chuda L."/>
            <person name="Citroen M."/>
            <person name="Collymore A."/>
            <person name="Cooke P."/>
            <person name="Costello M."/>
            <person name="D'Aco K."/>
            <person name="Daza R."/>
            <person name="De Haan G."/>
            <person name="DeGray S."/>
            <person name="DeMaso C."/>
            <person name="Dhargay N."/>
            <person name="Dooley K."/>
            <person name="Dooley E."/>
            <person name="Doricent M."/>
            <person name="Dorje P."/>
            <person name="Dorjee K."/>
            <person name="Dupes A."/>
            <person name="Elong R."/>
            <person name="Falk J."/>
            <person name="Farina A."/>
            <person name="Faro S."/>
            <person name="Ferguson D."/>
            <person name="Fisher S."/>
            <person name="Foley C.D."/>
            <person name="Franke A."/>
            <person name="Friedrich D."/>
            <person name="Gadbois L."/>
            <person name="Gearin G."/>
            <person name="Gearin C.R."/>
            <person name="Giannoukos G."/>
            <person name="Goode T."/>
            <person name="Graham J."/>
            <person name="Grandbois E."/>
            <person name="Grewal S."/>
            <person name="Gyaltsen K."/>
            <person name="Hafez N."/>
            <person name="Hagos B."/>
            <person name="Hall J."/>
            <person name="Henson C."/>
            <person name="Hollinger A."/>
            <person name="Honan T."/>
            <person name="Huard M.D."/>
            <person name="Hughes L."/>
            <person name="Hurhula B."/>
            <person name="Husby M.E."/>
            <person name="Kamat A."/>
            <person name="Kanga B."/>
            <person name="Kashin S."/>
            <person name="Khazanovich D."/>
            <person name="Kisner P."/>
            <person name="Lance K."/>
            <person name="Lara M."/>
            <person name="Lee W."/>
            <person name="Lennon N."/>
            <person name="Letendre F."/>
            <person name="LeVine R."/>
            <person name="Lipovsky A."/>
            <person name="Liu X."/>
            <person name="Liu J."/>
            <person name="Liu S."/>
            <person name="Lokyitsang T."/>
            <person name="Lokyitsang Y."/>
            <person name="Lubonja R."/>
            <person name="Lui A."/>
            <person name="MacDonald P."/>
            <person name="Magnisalis V."/>
            <person name="Maru K."/>
            <person name="Matthews C."/>
            <person name="McCusker W."/>
            <person name="McDonough S."/>
            <person name="Mehta T."/>
            <person name="Meldrim J."/>
            <person name="Meneus L."/>
            <person name="Mihai O."/>
            <person name="Mihalev A."/>
            <person name="Mihova T."/>
            <person name="Mittelman R."/>
            <person name="Mlenga V."/>
            <person name="Montmayeur A."/>
            <person name="Mulrain L."/>
            <person name="Navidi A."/>
            <person name="Naylor J."/>
            <person name="Negash T."/>
            <person name="Nguyen T."/>
            <person name="Nguyen N."/>
            <person name="Nicol R."/>
            <person name="Norbu C."/>
            <person name="Norbu N."/>
            <person name="Novod N."/>
            <person name="O'Neill B."/>
            <person name="Osman S."/>
            <person name="Markiewicz E."/>
            <person name="Oyono O.L."/>
            <person name="Patti C."/>
            <person name="Phunkhang P."/>
            <person name="Pierre F."/>
            <person name="Priest M."/>
            <person name="Raghuraman S."/>
            <person name="Rege F."/>
            <person name="Reyes R."/>
            <person name="Rise C."/>
            <person name="Rogov P."/>
            <person name="Ross K."/>
            <person name="Ryan E."/>
            <person name="Settipalli S."/>
            <person name="Shea T."/>
            <person name="Sherpa N."/>
            <person name="Shi L."/>
            <person name="Shih D."/>
            <person name="Sparrow T."/>
            <person name="Spaulding J."/>
            <person name="Stalker J."/>
            <person name="Stange-Thomann N."/>
            <person name="Stavropoulos S."/>
            <person name="Stone C."/>
            <person name="Strader C."/>
            <person name="Tesfaye S."/>
            <person name="Thomson T."/>
            <person name="Thoulutsang Y."/>
            <person name="Thoulutsang D."/>
            <person name="Topham K."/>
            <person name="Topping I."/>
            <person name="Tsamla T."/>
            <person name="Vassiliev H."/>
            <person name="Vo A."/>
            <person name="Wangchuk T."/>
            <person name="Wangdi T."/>
            <person name="Weiand M."/>
            <person name="Wilkinson J."/>
            <person name="Wilson A."/>
            <person name="Yadav S."/>
            <person name="Young G."/>
            <person name="Yu Q."/>
            <person name="Zembek L."/>
            <person name="Zhong D."/>
            <person name="Zimmer A."/>
            <person name="Zwirko Z."/>
            <person name="Jaffe D.B."/>
            <person name="Alvarez P."/>
            <person name="Brockman W."/>
            <person name="Butler J."/>
            <person name="Chin C."/>
            <person name="Gnerre S."/>
            <person name="Grabherr M."/>
            <person name="Kleber M."/>
            <person name="Mauceli E."/>
            <person name="MacCallum I."/>
        </authorList>
    </citation>
    <scope>NUCLEOTIDE SEQUENCE [LARGE SCALE GENOMIC DNA]</scope>
    <source>
        <strain evidence="12">Tucson 14030-0811.24</strain>
    </source>
</reference>
<dbReference type="GO" id="GO:0005886">
    <property type="term" value="C:plasma membrane"/>
    <property type="evidence" value="ECO:0007669"/>
    <property type="project" value="UniProtKB-SubCell"/>
</dbReference>
<dbReference type="GO" id="GO:0004984">
    <property type="term" value="F:olfactory receptor activity"/>
    <property type="evidence" value="ECO:0007669"/>
    <property type="project" value="InterPro"/>
</dbReference>
<comment type="similarity">
    <text evidence="10">Belongs to the insect chemoreceptor superfamily. Heteromeric odorant receptor channel (TC 1.A.69) family.</text>
</comment>
<dbReference type="Pfam" id="PF02949">
    <property type="entry name" value="7tm_6"/>
    <property type="match status" value="1"/>
</dbReference>
<dbReference type="KEGG" id="dwi:6642734"/>
<keyword evidence="3 10" id="KW-0716">Sensory transduction</keyword>
<organism evidence="11 12">
    <name type="scientific">Drosophila willistoni</name>
    <name type="common">Fruit fly</name>
    <dbReference type="NCBI Taxonomy" id="7260"/>
    <lineage>
        <taxon>Eukaryota</taxon>
        <taxon>Metazoa</taxon>
        <taxon>Ecdysozoa</taxon>
        <taxon>Arthropoda</taxon>
        <taxon>Hexapoda</taxon>
        <taxon>Insecta</taxon>
        <taxon>Pterygota</taxon>
        <taxon>Neoptera</taxon>
        <taxon>Endopterygota</taxon>
        <taxon>Diptera</taxon>
        <taxon>Brachycera</taxon>
        <taxon>Muscomorpha</taxon>
        <taxon>Ephydroidea</taxon>
        <taxon>Drosophilidae</taxon>
        <taxon>Drosophila</taxon>
        <taxon>Sophophora</taxon>
    </lineage>
</organism>
<dbReference type="eggNOG" id="ENOG502TBPZ">
    <property type="taxonomic scope" value="Eukaryota"/>
</dbReference>
<keyword evidence="7 10" id="KW-0472">Membrane</keyword>
<dbReference type="HOGENOM" id="CLU_033399_8_1_1"/>
<keyword evidence="8 10" id="KW-0675">Receptor</keyword>
<keyword evidence="12" id="KW-1185">Reference proteome</keyword>
<evidence type="ECO:0000256" key="1">
    <source>
        <dbReference type="ARBA" id="ARBA00004651"/>
    </source>
</evidence>
<accession>B4MVZ9</accession>
<dbReference type="PANTHER" id="PTHR21137:SF35">
    <property type="entry name" value="ODORANT RECEPTOR 19A-RELATED"/>
    <property type="match status" value="1"/>
</dbReference>
<dbReference type="Proteomes" id="UP000007798">
    <property type="component" value="Unassembled WGS sequence"/>
</dbReference>
<evidence type="ECO:0000256" key="7">
    <source>
        <dbReference type="ARBA" id="ARBA00023136"/>
    </source>
</evidence>
<comment type="subcellular location">
    <subcellularLocation>
        <location evidence="1 10">Cell membrane</location>
        <topology evidence="1 10">Multi-pass membrane protein</topology>
    </subcellularLocation>
</comment>
<gene>
    <name evidence="11" type="primary">Dwil\GK15166</name>
    <name evidence="11" type="ORF">Dwil_GK15166</name>
</gene>
<dbReference type="OrthoDB" id="5846619at2759"/>
<dbReference type="EMBL" id="CH963857">
    <property type="protein sequence ID" value="EDW75869.1"/>
    <property type="molecule type" value="Genomic_DNA"/>
</dbReference>
<evidence type="ECO:0000256" key="5">
    <source>
        <dbReference type="ARBA" id="ARBA00022725"/>
    </source>
</evidence>
<dbReference type="AlphaFoldDB" id="B4MVZ9"/>
<sequence length="393" mass="45829">MATFITCVNSLRVYRPFWFSIRLLAPTFFGAKSRAVQIYVVLLHLLVTIMFPVHLLLGLVLQPTPDEMFKNLTMSITCMACSLKHIVHLYHISDIVEIEGLLEKFNTFVTSEEEQSFYHDNLSKRIQLIYRCIQISYIFIYVMFLLTLVLHIRGEHRELLYSAWLPFDWQRNAIVYTLAVSYQTMCILMEGFQGLANDSYTPLTLCFLAGHVHLLVIRLKQLGYQELQEERELNQHSQLLSYIEQHRQLMRLHQLIRKTITQVQLIQLICCGATLCLIVCYVLFYVRDIVEFSYYIIYFAVICIQLFPGCYYASVVAEEIQNLPYAIFSSKWYGQSIDYRRNVLIFSQLTLGKTGKDRVMKAGGIIELNLNAFFATLKMAYSLFAVVLRSRDI</sequence>
<proteinExistence type="inferred from homology"/>
<dbReference type="FunCoup" id="B4MVZ9">
    <property type="interactions" value="36"/>
</dbReference>
<protein>
    <recommendedName>
        <fullName evidence="10">Odorant receptor</fullName>
    </recommendedName>
</protein>
<dbReference type="GO" id="GO:0007165">
    <property type="term" value="P:signal transduction"/>
    <property type="evidence" value="ECO:0007669"/>
    <property type="project" value="UniProtKB-KW"/>
</dbReference>
<dbReference type="PhylomeDB" id="B4MVZ9"/>
<evidence type="ECO:0000256" key="4">
    <source>
        <dbReference type="ARBA" id="ARBA00022692"/>
    </source>
</evidence>
<dbReference type="InterPro" id="IPR004117">
    <property type="entry name" value="7tm6_olfct_rcpt"/>
</dbReference>
<dbReference type="PANTHER" id="PTHR21137">
    <property type="entry name" value="ODORANT RECEPTOR"/>
    <property type="match status" value="1"/>
</dbReference>
<dbReference type="InParanoid" id="B4MVZ9"/>
<feature type="transmembrane region" description="Helical" evidence="10">
    <location>
        <begin position="38"/>
        <end position="61"/>
    </location>
</feature>
<evidence type="ECO:0000256" key="9">
    <source>
        <dbReference type="ARBA" id="ARBA00023224"/>
    </source>
</evidence>
<feature type="transmembrane region" description="Helical" evidence="10">
    <location>
        <begin position="265"/>
        <end position="286"/>
    </location>
</feature>
<name>B4MVZ9_DROWI</name>
<keyword evidence="4 10" id="KW-0812">Transmembrane</keyword>
<keyword evidence="6 10" id="KW-1133">Transmembrane helix</keyword>
<feature type="transmembrane region" description="Helical" evidence="10">
    <location>
        <begin position="173"/>
        <end position="193"/>
    </location>
</feature>
<evidence type="ECO:0000256" key="3">
    <source>
        <dbReference type="ARBA" id="ARBA00022606"/>
    </source>
</evidence>
<keyword evidence="2" id="KW-1003">Cell membrane</keyword>
<feature type="transmembrane region" description="Helical" evidence="10">
    <location>
        <begin position="368"/>
        <end position="388"/>
    </location>
</feature>
<feature type="transmembrane region" description="Helical" evidence="10">
    <location>
        <begin position="128"/>
        <end position="152"/>
    </location>
</feature>
<evidence type="ECO:0000256" key="6">
    <source>
        <dbReference type="ARBA" id="ARBA00022989"/>
    </source>
</evidence>
<feature type="transmembrane region" description="Helical" evidence="10">
    <location>
        <begin position="199"/>
        <end position="217"/>
    </location>
</feature>
<keyword evidence="9 10" id="KW-0807">Transducer</keyword>
<evidence type="ECO:0000256" key="2">
    <source>
        <dbReference type="ARBA" id="ARBA00022475"/>
    </source>
</evidence>
<feature type="transmembrane region" description="Helical" evidence="10">
    <location>
        <begin position="292"/>
        <end position="313"/>
    </location>
</feature>
<dbReference type="OMA" id="AIFSSRW"/>